<reference evidence="1" key="2">
    <citation type="submission" date="2024-10" db="UniProtKB">
        <authorList>
            <consortium name="EnsemblProtists"/>
        </authorList>
    </citation>
    <scope>IDENTIFICATION</scope>
</reference>
<dbReference type="PaxDb" id="2903-EOD14087"/>
<dbReference type="RefSeq" id="XP_005766516.1">
    <property type="nucleotide sequence ID" value="XM_005766459.1"/>
</dbReference>
<name>A0A0D3IS52_EMIH1</name>
<proteinExistence type="predicted"/>
<dbReference type="EnsemblProtists" id="EOD14087">
    <property type="protein sequence ID" value="EOD14087"/>
    <property type="gene ID" value="EMIHUDRAFT_436967"/>
</dbReference>
<sequence length="492" mass="52296">MLTLFAHGCDPTRHSATFDAATPLLEAAFEIVRTGTGGPFELGFSSNMSAAGANPSSLYAQALLGPWGEGDTHSRKHYMRDGQYALKSRDAVVSMLCTPPERESTYFSWETYVSERLSWPVMEWNQGQGAPISTLINAATLTSDHRKAGDTGFSPFNRSLILVTTADAATAAAVASAMERVAPAQTDVRVVTLNGTNTTLHFARGSPFEPLVERPDLFQSLLRVHVRDTNARAVREYVANRFPVMRVSPRAAALFRPLPPATEPRAATGLGNEAGMAAPLVELRAAVVRMAAAANLTLAAEVGFTAVELDKWRCLTDPRYAPWRLHPRGGCLGTVSDARYSLSDRNLPVSAATPLVVAIGVDHVAMGNAASADLLAGTAVAVTPERLRGSASHFLGRAEPRLFAFAFALDCKAPAAAAAQPYCLRPPRELLEGAYGALAAAPEGTPFVLWACALRYEAYMDPATGTRPSIGLVQPTALAFVPAARAATGTAY</sequence>
<evidence type="ECO:0008006" key="3">
    <source>
        <dbReference type="Google" id="ProtNLM"/>
    </source>
</evidence>
<dbReference type="GeneID" id="17260284"/>
<dbReference type="Proteomes" id="UP000013827">
    <property type="component" value="Unassembled WGS sequence"/>
</dbReference>
<organism evidence="1 2">
    <name type="scientific">Emiliania huxleyi (strain CCMP1516)</name>
    <dbReference type="NCBI Taxonomy" id="280463"/>
    <lineage>
        <taxon>Eukaryota</taxon>
        <taxon>Haptista</taxon>
        <taxon>Haptophyta</taxon>
        <taxon>Prymnesiophyceae</taxon>
        <taxon>Isochrysidales</taxon>
        <taxon>Noelaerhabdaceae</taxon>
        <taxon>Emiliania</taxon>
    </lineage>
</organism>
<reference evidence="2" key="1">
    <citation type="journal article" date="2013" name="Nature">
        <title>Pan genome of the phytoplankton Emiliania underpins its global distribution.</title>
        <authorList>
            <person name="Read B.A."/>
            <person name="Kegel J."/>
            <person name="Klute M.J."/>
            <person name="Kuo A."/>
            <person name="Lefebvre S.C."/>
            <person name="Maumus F."/>
            <person name="Mayer C."/>
            <person name="Miller J."/>
            <person name="Monier A."/>
            <person name="Salamov A."/>
            <person name="Young J."/>
            <person name="Aguilar M."/>
            <person name="Claverie J.M."/>
            <person name="Frickenhaus S."/>
            <person name="Gonzalez K."/>
            <person name="Herman E.K."/>
            <person name="Lin Y.C."/>
            <person name="Napier J."/>
            <person name="Ogata H."/>
            <person name="Sarno A.F."/>
            <person name="Shmutz J."/>
            <person name="Schroeder D."/>
            <person name="de Vargas C."/>
            <person name="Verret F."/>
            <person name="von Dassow P."/>
            <person name="Valentin K."/>
            <person name="Van de Peer Y."/>
            <person name="Wheeler G."/>
            <person name="Dacks J.B."/>
            <person name="Delwiche C.F."/>
            <person name="Dyhrman S.T."/>
            <person name="Glockner G."/>
            <person name="John U."/>
            <person name="Richards T."/>
            <person name="Worden A.Z."/>
            <person name="Zhang X."/>
            <person name="Grigoriev I.V."/>
            <person name="Allen A.E."/>
            <person name="Bidle K."/>
            <person name="Borodovsky M."/>
            <person name="Bowler C."/>
            <person name="Brownlee C."/>
            <person name="Cock J.M."/>
            <person name="Elias M."/>
            <person name="Gladyshev V.N."/>
            <person name="Groth M."/>
            <person name="Guda C."/>
            <person name="Hadaegh A."/>
            <person name="Iglesias-Rodriguez M.D."/>
            <person name="Jenkins J."/>
            <person name="Jones B.M."/>
            <person name="Lawson T."/>
            <person name="Leese F."/>
            <person name="Lindquist E."/>
            <person name="Lobanov A."/>
            <person name="Lomsadze A."/>
            <person name="Malik S.B."/>
            <person name="Marsh M.E."/>
            <person name="Mackinder L."/>
            <person name="Mock T."/>
            <person name="Mueller-Roeber B."/>
            <person name="Pagarete A."/>
            <person name="Parker M."/>
            <person name="Probert I."/>
            <person name="Quesneville H."/>
            <person name="Raines C."/>
            <person name="Rensing S.A."/>
            <person name="Riano-Pachon D.M."/>
            <person name="Richier S."/>
            <person name="Rokitta S."/>
            <person name="Shiraiwa Y."/>
            <person name="Soanes D.M."/>
            <person name="van der Giezen M."/>
            <person name="Wahlund T.M."/>
            <person name="Williams B."/>
            <person name="Wilson W."/>
            <person name="Wolfe G."/>
            <person name="Wurch L.L."/>
        </authorList>
    </citation>
    <scope>NUCLEOTIDE SEQUENCE</scope>
</reference>
<dbReference type="KEGG" id="ehx:EMIHUDRAFT_436967"/>
<dbReference type="AlphaFoldDB" id="A0A0D3IS52"/>
<evidence type="ECO:0000313" key="2">
    <source>
        <dbReference type="Proteomes" id="UP000013827"/>
    </source>
</evidence>
<evidence type="ECO:0000313" key="1">
    <source>
        <dbReference type="EnsemblProtists" id="EOD14087"/>
    </source>
</evidence>
<protein>
    <recommendedName>
        <fullName evidence="3">Nicastrin</fullName>
    </recommendedName>
</protein>
<accession>A0A0D3IS52</accession>
<keyword evidence="2" id="KW-1185">Reference proteome</keyword>
<dbReference type="HOGENOM" id="CLU_554843_0_0_1"/>